<dbReference type="RefSeq" id="WP_267991380.1">
    <property type="nucleotide sequence ID" value="NZ_JAPJZI010000001.1"/>
</dbReference>
<dbReference type="PRINTS" id="PR00039">
    <property type="entry name" value="HTHLYSR"/>
</dbReference>
<accession>A0A9X3ZHT1</accession>
<name>A0A9X3ZHT1_9HYPH</name>
<dbReference type="AlphaFoldDB" id="A0A9X3ZHT1"/>
<dbReference type="PANTHER" id="PTHR30126:SF94">
    <property type="entry name" value="LYSR FAMILY TRANSCRIPTIONAL REGULATOR"/>
    <property type="match status" value="1"/>
</dbReference>
<sequence>MDLTFARLDAVRHVAHAGSFAAAARAIGISQPAVSQHVRDLEASYGVRLFVRNHGKLFPTQLCNELCDMAERISAERLEAERLLTRRTSLADGQIIVGLGNAMPGMAVVAEFHRTHPGVTLRVETGPHDKITRAVLSHEVDVGILPNVREDNRFRRAALAPNQVVAIAPPNHPLARKDVVSAAELQNEALIFRARGSSTQRVVDRMFAALPEPPTPLLTLDTRDGLYEAVVNGLGIGFIWKFATSRTDGVQRLAISDLSGAYDEIAFSLKDSKSRVVDAFFGSATFWRDGV</sequence>
<evidence type="ECO:0000256" key="1">
    <source>
        <dbReference type="ARBA" id="ARBA00009437"/>
    </source>
</evidence>
<evidence type="ECO:0000256" key="2">
    <source>
        <dbReference type="ARBA" id="ARBA00023015"/>
    </source>
</evidence>
<keyword evidence="3" id="KW-0238">DNA-binding</keyword>
<dbReference type="CDD" id="cd05466">
    <property type="entry name" value="PBP2_LTTR_substrate"/>
    <property type="match status" value="1"/>
</dbReference>
<dbReference type="EMBL" id="JAPJZI010000001">
    <property type="protein sequence ID" value="MDA5399967.1"/>
    <property type="molecule type" value="Genomic_DNA"/>
</dbReference>
<keyword evidence="7" id="KW-1185">Reference proteome</keyword>
<keyword evidence="2" id="KW-0805">Transcription regulation</keyword>
<evidence type="ECO:0000259" key="5">
    <source>
        <dbReference type="PROSITE" id="PS50931"/>
    </source>
</evidence>
<comment type="caution">
    <text evidence="6">The sequence shown here is derived from an EMBL/GenBank/DDBJ whole genome shotgun (WGS) entry which is preliminary data.</text>
</comment>
<evidence type="ECO:0000256" key="4">
    <source>
        <dbReference type="ARBA" id="ARBA00023163"/>
    </source>
</evidence>
<dbReference type="SUPFAM" id="SSF53850">
    <property type="entry name" value="Periplasmic binding protein-like II"/>
    <property type="match status" value="1"/>
</dbReference>
<evidence type="ECO:0000256" key="3">
    <source>
        <dbReference type="ARBA" id="ARBA00023125"/>
    </source>
</evidence>
<feature type="domain" description="HTH lysR-type" evidence="5">
    <location>
        <begin position="1"/>
        <end position="60"/>
    </location>
</feature>
<dbReference type="InterPro" id="IPR036388">
    <property type="entry name" value="WH-like_DNA-bd_sf"/>
</dbReference>
<proteinExistence type="inferred from homology"/>
<reference evidence="6" key="1">
    <citation type="submission" date="2022-11" db="EMBL/GenBank/DDBJ databases">
        <title>Draft genome sequence of Hoeflea poritis E7-10 and Hoeflea prorocentri PM5-8, separated from scleractinian coral Porites lutea and marine dinoflagellate.</title>
        <authorList>
            <person name="Zhang G."/>
            <person name="Wei Q."/>
            <person name="Cai L."/>
        </authorList>
    </citation>
    <scope>NUCLEOTIDE SEQUENCE</scope>
    <source>
        <strain evidence="6">PM5-8</strain>
    </source>
</reference>
<dbReference type="Gene3D" id="1.10.10.10">
    <property type="entry name" value="Winged helix-like DNA-binding domain superfamily/Winged helix DNA-binding domain"/>
    <property type="match status" value="1"/>
</dbReference>
<dbReference type="Pfam" id="PF03466">
    <property type="entry name" value="LysR_substrate"/>
    <property type="match status" value="1"/>
</dbReference>
<dbReference type="Pfam" id="PF00126">
    <property type="entry name" value="HTH_1"/>
    <property type="match status" value="1"/>
</dbReference>
<protein>
    <submittedName>
        <fullName evidence="6">LysR substrate-binding domain-containing protein</fullName>
    </submittedName>
</protein>
<evidence type="ECO:0000313" key="7">
    <source>
        <dbReference type="Proteomes" id="UP001151234"/>
    </source>
</evidence>
<dbReference type="Proteomes" id="UP001151234">
    <property type="component" value="Unassembled WGS sequence"/>
</dbReference>
<gene>
    <name evidence="6" type="ORF">OQ273_15395</name>
</gene>
<keyword evidence="4" id="KW-0804">Transcription</keyword>
<dbReference type="GO" id="GO:0003700">
    <property type="term" value="F:DNA-binding transcription factor activity"/>
    <property type="evidence" value="ECO:0007669"/>
    <property type="project" value="InterPro"/>
</dbReference>
<organism evidence="6 7">
    <name type="scientific">Hoeflea prorocentri</name>
    <dbReference type="NCBI Taxonomy" id="1922333"/>
    <lineage>
        <taxon>Bacteria</taxon>
        <taxon>Pseudomonadati</taxon>
        <taxon>Pseudomonadota</taxon>
        <taxon>Alphaproteobacteria</taxon>
        <taxon>Hyphomicrobiales</taxon>
        <taxon>Rhizobiaceae</taxon>
        <taxon>Hoeflea</taxon>
    </lineage>
</organism>
<dbReference type="PROSITE" id="PS50931">
    <property type="entry name" value="HTH_LYSR"/>
    <property type="match status" value="1"/>
</dbReference>
<dbReference type="InterPro" id="IPR000847">
    <property type="entry name" value="LysR_HTH_N"/>
</dbReference>
<dbReference type="InterPro" id="IPR005119">
    <property type="entry name" value="LysR_subst-bd"/>
</dbReference>
<dbReference type="SUPFAM" id="SSF46785">
    <property type="entry name" value="Winged helix' DNA-binding domain"/>
    <property type="match status" value="1"/>
</dbReference>
<comment type="similarity">
    <text evidence="1">Belongs to the LysR transcriptional regulatory family.</text>
</comment>
<dbReference type="Gene3D" id="3.40.190.290">
    <property type="match status" value="1"/>
</dbReference>
<evidence type="ECO:0000313" key="6">
    <source>
        <dbReference type="EMBL" id="MDA5399967.1"/>
    </source>
</evidence>
<dbReference type="GO" id="GO:0000976">
    <property type="term" value="F:transcription cis-regulatory region binding"/>
    <property type="evidence" value="ECO:0007669"/>
    <property type="project" value="TreeGrafter"/>
</dbReference>
<dbReference type="InterPro" id="IPR036390">
    <property type="entry name" value="WH_DNA-bd_sf"/>
</dbReference>
<dbReference type="PANTHER" id="PTHR30126">
    <property type="entry name" value="HTH-TYPE TRANSCRIPTIONAL REGULATOR"/>
    <property type="match status" value="1"/>
</dbReference>